<proteinExistence type="predicted"/>
<evidence type="ECO:0000313" key="2">
    <source>
        <dbReference type="Proteomes" id="UP000595894"/>
    </source>
</evidence>
<evidence type="ECO:0000313" key="1">
    <source>
        <dbReference type="EMBL" id="QQV75885.1"/>
    </source>
</evidence>
<dbReference type="Gene3D" id="3.40.50.300">
    <property type="entry name" value="P-loop containing nucleotide triphosphate hydrolases"/>
    <property type="match status" value="1"/>
</dbReference>
<dbReference type="KEGG" id="sari:H5J25_09690"/>
<name>A0A974NS44_9SPHN</name>
<keyword evidence="2" id="KW-1185">Reference proteome</keyword>
<sequence>MLAPLIAIVGCDGSGKSTLAADLADVLGRDRPLERAYLGLGSGAIGLRIKRFPFIGPVIEAALARRGTKARTEGEKIPGLPTALVIYGFSLLRRRRFRRVLALRERGVTVVTDRYPQVEVPGFYDGPGLSAARSGSRAVGWLAARERRMYDWMVSHRPTLVLRLAIDAETAHARKPDHDLALLRQKVAVTPSLLFSGAPIVELDARAPYAEVRRRALASILPVLG</sequence>
<dbReference type="InterPro" id="IPR027417">
    <property type="entry name" value="P-loop_NTPase"/>
</dbReference>
<dbReference type="Proteomes" id="UP000595894">
    <property type="component" value="Chromosome"/>
</dbReference>
<evidence type="ECO:0008006" key="3">
    <source>
        <dbReference type="Google" id="ProtNLM"/>
    </source>
</evidence>
<reference evidence="2" key="1">
    <citation type="submission" date="2020-09" db="EMBL/GenBank/DDBJ databases">
        <title>Sphingomonas sp., a new species isolated from pork steak.</title>
        <authorList>
            <person name="Heidler von Heilborn D."/>
        </authorList>
    </citation>
    <scope>NUCLEOTIDE SEQUENCE [LARGE SCALE GENOMIC DNA]</scope>
</reference>
<dbReference type="EMBL" id="CP061035">
    <property type="protein sequence ID" value="QQV75885.1"/>
    <property type="molecule type" value="Genomic_DNA"/>
</dbReference>
<organism evidence="1 2">
    <name type="scientific">Sphingomonas aliaeris</name>
    <dbReference type="NCBI Taxonomy" id="2759526"/>
    <lineage>
        <taxon>Bacteria</taxon>
        <taxon>Pseudomonadati</taxon>
        <taxon>Pseudomonadota</taxon>
        <taxon>Alphaproteobacteria</taxon>
        <taxon>Sphingomonadales</taxon>
        <taxon>Sphingomonadaceae</taxon>
        <taxon>Sphingomonas</taxon>
    </lineage>
</organism>
<accession>A0A974NS44</accession>
<gene>
    <name evidence="1" type="ORF">H5J25_09690</name>
</gene>
<protein>
    <recommendedName>
        <fullName evidence="3">Thymidylate kinase</fullName>
    </recommendedName>
</protein>
<dbReference type="RefSeq" id="WP_202090507.1">
    <property type="nucleotide sequence ID" value="NZ_CP061035.1"/>
</dbReference>
<dbReference type="SUPFAM" id="SSF52540">
    <property type="entry name" value="P-loop containing nucleoside triphosphate hydrolases"/>
    <property type="match status" value="1"/>
</dbReference>
<dbReference type="AlphaFoldDB" id="A0A974NS44"/>